<keyword evidence="3" id="KW-1185">Reference proteome</keyword>
<gene>
    <name evidence="2" type="ORF">ACH5RR_021949</name>
</gene>
<comment type="caution">
    <text evidence="2">The sequence shown here is derived from an EMBL/GenBank/DDBJ whole genome shotgun (WGS) entry which is preliminary data.</text>
</comment>
<protein>
    <submittedName>
        <fullName evidence="2">Uncharacterized protein</fullName>
    </submittedName>
</protein>
<reference evidence="2 3" key="1">
    <citation type="submission" date="2024-11" db="EMBL/GenBank/DDBJ databases">
        <title>A near-complete genome assembly of Cinchona calisaya.</title>
        <authorList>
            <person name="Lian D.C."/>
            <person name="Zhao X.W."/>
            <person name="Wei L."/>
        </authorList>
    </citation>
    <scope>NUCLEOTIDE SEQUENCE [LARGE SCALE GENOMIC DNA]</scope>
    <source>
        <tissue evidence="2">Nenye</tissue>
    </source>
</reference>
<dbReference type="Gene3D" id="1.25.10.10">
    <property type="entry name" value="Leucine-rich Repeat Variant"/>
    <property type="match status" value="1"/>
</dbReference>
<evidence type="ECO:0000313" key="3">
    <source>
        <dbReference type="Proteomes" id="UP001630127"/>
    </source>
</evidence>
<dbReference type="EMBL" id="JBJUIK010000010">
    <property type="protein sequence ID" value="KAL3515047.1"/>
    <property type="molecule type" value="Genomic_DNA"/>
</dbReference>
<name>A0ABD2Z9N7_9GENT</name>
<organism evidence="2 3">
    <name type="scientific">Cinchona calisaya</name>
    <dbReference type="NCBI Taxonomy" id="153742"/>
    <lineage>
        <taxon>Eukaryota</taxon>
        <taxon>Viridiplantae</taxon>
        <taxon>Streptophyta</taxon>
        <taxon>Embryophyta</taxon>
        <taxon>Tracheophyta</taxon>
        <taxon>Spermatophyta</taxon>
        <taxon>Magnoliopsida</taxon>
        <taxon>eudicotyledons</taxon>
        <taxon>Gunneridae</taxon>
        <taxon>Pentapetalae</taxon>
        <taxon>asterids</taxon>
        <taxon>lamiids</taxon>
        <taxon>Gentianales</taxon>
        <taxon>Rubiaceae</taxon>
        <taxon>Cinchonoideae</taxon>
        <taxon>Cinchoneae</taxon>
        <taxon>Cinchona</taxon>
    </lineage>
</organism>
<evidence type="ECO:0000313" key="2">
    <source>
        <dbReference type="EMBL" id="KAL3515047.1"/>
    </source>
</evidence>
<evidence type="ECO:0000256" key="1">
    <source>
        <dbReference type="SAM" id="MobiDB-lite"/>
    </source>
</evidence>
<dbReference type="InterPro" id="IPR011989">
    <property type="entry name" value="ARM-like"/>
</dbReference>
<dbReference type="AlphaFoldDB" id="A0ABD2Z9N7"/>
<sequence length="197" mass="21434">MSESVNFLVSKQSKKFDCNSLITCHFPCLLSHECENILASTAFSTYIDSLAKQRYSTCKYLREIKAAKDVLAEKPVTSDGSSQLDPSLLDELLANIATLSCVYHKLPEAFVTRVKIAQKTEEDDFADLLQSSAQYAGRQRVAALAAPAAHAPVSDLLDLGLNNSGAIVSVDQPTNPAEHTWKSLPDSNEVSKDFPGL</sequence>
<feature type="region of interest" description="Disordered" evidence="1">
    <location>
        <begin position="171"/>
        <end position="197"/>
    </location>
</feature>
<proteinExistence type="predicted"/>
<dbReference type="Proteomes" id="UP001630127">
    <property type="component" value="Unassembled WGS sequence"/>
</dbReference>
<accession>A0ABD2Z9N7</accession>